<dbReference type="Gene3D" id="1.10.260.40">
    <property type="entry name" value="lambda repressor-like DNA-binding domains"/>
    <property type="match status" value="1"/>
</dbReference>
<dbReference type="RefSeq" id="WP_154457818.1">
    <property type="nucleotide sequence ID" value="NZ_VUMV01000003.1"/>
</dbReference>
<dbReference type="Gene3D" id="3.40.50.2300">
    <property type="match status" value="2"/>
</dbReference>
<dbReference type="PANTHER" id="PTHR30146">
    <property type="entry name" value="LACI-RELATED TRANSCRIPTIONAL REPRESSOR"/>
    <property type="match status" value="1"/>
</dbReference>
<keyword evidence="3" id="KW-0804">Transcription</keyword>
<dbReference type="PRINTS" id="PR00036">
    <property type="entry name" value="HTHLACI"/>
</dbReference>
<dbReference type="InterPro" id="IPR010982">
    <property type="entry name" value="Lambda_DNA-bd_dom_sf"/>
</dbReference>
<proteinExistence type="predicted"/>
<dbReference type="InterPro" id="IPR000843">
    <property type="entry name" value="HTH_LacI"/>
</dbReference>
<dbReference type="InterPro" id="IPR001761">
    <property type="entry name" value="Peripla_BP/Lac1_sug-bd_dom"/>
</dbReference>
<protein>
    <submittedName>
        <fullName evidence="5">LacI family transcriptional regulator</fullName>
    </submittedName>
</protein>
<dbReference type="GO" id="GO:0000976">
    <property type="term" value="F:transcription cis-regulatory region binding"/>
    <property type="evidence" value="ECO:0007669"/>
    <property type="project" value="TreeGrafter"/>
</dbReference>
<keyword evidence="6" id="KW-1185">Reference proteome</keyword>
<dbReference type="SUPFAM" id="SSF47413">
    <property type="entry name" value="lambda repressor-like DNA-binding domains"/>
    <property type="match status" value="1"/>
</dbReference>
<evidence type="ECO:0000313" key="6">
    <source>
        <dbReference type="Proteomes" id="UP000466864"/>
    </source>
</evidence>
<keyword evidence="1" id="KW-0805">Transcription regulation</keyword>
<reference evidence="5 6" key="1">
    <citation type="submission" date="2019-08" db="EMBL/GenBank/DDBJ databases">
        <title>In-depth cultivation of the pig gut microbiome towards novel bacterial diversity and tailored functional studies.</title>
        <authorList>
            <person name="Wylensek D."/>
            <person name="Hitch T.C.A."/>
            <person name="Clavel T."/>
        </authorList>
    </citation>
    <scope>NUCLEOTIDE SEQUENCE [LARGE SCALE GENOMIC DNA]</scope>
    <source>
        <strain evidence="5 6">Oil+RF-744-WCA-WT-13</strain>
    </source>
</reference>
<dbReference type="PROSITE" id="PS50932">
    <property type="entry name" value="HTH_LACI_2"/>
    <property type="match status" value="1"/>
</dbReference>
<dbReference type="SMART" id="SM00354">
    <property type="entry name" value="HTH_LACI"/>
    <property type="match status" value="1"/>
</dbReference>
<keyword evidence="2" id="KW-0238">DNA-binding</keyword>
<dbReference type="GO" id="GO:0003700">
    <property type="term" value="F:DNA-binding transcription factor activity"/>
    <property type="evidence" value="ECO:0007669"/>
    <property type="project" value="TreeGrafter"/>
</dbReference>
<dbReference type="Pfam" id="PF00532">
    <property type="entry name" value="Peripla_BP_1"/>
    <property type="match status" value="1"/>
</dbReference>
<gene>
    <name evidence="5" type="ORF">FYJ60_06260</name>
</gene>
<evidence type="ECO:0000256" key="3">
    <source>
        <dbReference type="ARBA" id="ARBA00023163"/>
    </source>
</evidence>
<organism evidence="5 6">
    <name type="scientific">Bilifractor porci</name>
    <dbReference type="NCBI Taxonomy" id="2606636"/>
    <lineage>
        <taxon>Bacteria</taxon>
        <taxon>Bacillati</taxon>
        <taxon>Bacillota</taxon>
        <taxon>Clostridia</taxon>
        <taxon>Lachnospirales</taxon>
        <taxon>Lachnospiraceae</taxon>
        <taxon>Bilifractor</taxon>
    </lineage>
</organism>
<sequence length="348" mass="38900">MGKKVTIRDIAKESGVSTTTVSRLLNHVEGYCSKDTEQRVWAAIERLNYHPSKIARSLVTQKTNLIGVIFPDIYNSFFQDLFRGVEEYASRLGYQLILCNTDGNSKKERDYLLSLAENLTDGIIISTSNAKDDNTTIVDLHKKGFPIVTVERYGKELKDVPRILFANREAEEQVVDYLYRSGHRRIAYISGPSNAVNANRRQEGFRNGLSKNGLLVDDSLILTGDYKLESGQECMRRLLDEHGCGDRKKPDFTAVMAGNDLMAIGAVRAILERGLQIPDDISVIGCDGTMLADLIRPQIGTIRLGGIEMGKKAAEYLISEIKSEDTGEKKVIFQPQLHLDGRIKTIEE</sequence>
<evidence type="ECO:0000259" key="4">
    <source>
        <dbReference type="PROSITE" id="PS50932"/>
    </source>
</evidence>
<dbReference type="Pfam" id="PF00356">
    <property type="entry name" value="LacI"/>
    <property type="match status" value="1"/>
</dbReference>
<feature type="domain" description="HTH lacI-type" evidence="4">
    <location>
        <begin position="5"/>
        <end position="60"/>
    </location>
</feature>
<dbReference type="InterPro" id="IPR028082">
    <property type="entry name" value="Peripla_BP_I"/>
</dbReference>
<accession>A0A7X2P7Y4</accession>
<evidence type="ECO:0000256" key="1">
    <source>
        <dbReference type="ARBA" id="ARBA00023015"/>
    </source>
</evidence>
<dbReference type="SUPFAM" id="SSF53822">
    <property type="entry name" value="Periplasmic binding protein-like I"/>
    <property type="match status" value="1"/>
</dbReference>
<evidence type="ECO:0000313" key="5">
    <source>
        <dbReference type="EMBL" id="MST81915.1"/>
    </source>
</evidence>
<dbReference type="PANTHER" id="PTHR30146:SF109">
    <property type="entry name" value="HTH-TYPE TRANSCRIPTIONAL REGULATOR GALS"/>
    <property type="match status" value="1"/>
</dbReference>
<dbReference type="AlphaFoldDB" id="A0A7X2P7Y4"/>
<comment type="caution">
    <text evidence="5">The sequence shown here is derived from an EMBL/GenBank/DDBJ whole genome shotgun (WGS) entry which is preliminary data.</text>
</comment>
<dbReference type="Proteomes" id="UP000466864">
    <property type="component" value="Unassembled WGS sequence"/>
</dbReference>
<dbReference type="CDD" id="cd06267">
    <property type="entry name" value="PBP1_LacI_sugar_binding-like"/>
    <property type="match status" value="1"/>
</dbReference>
<dbReference type="EMBL" id="VUMV01000003">
    <property type="protein sequence ID" value="MST81915.1"/>
    <property type="molecule type" value="Genomic_DNA"/>
</dbReference>
<dbReference type="PROSITE" id="PS00356">
    <property type="entry name" value="HTH_LACI_1"/>
    <property type="match status" value="1"/>
</dbReference>
<name>A0A7X2P7Y4_9FIRM</name>
<dbReference type="CDD" id="cd01392">
    <property type="entry name" value="HTH_LacI"/>
    <property type="match status" value="1"/>
</dbReference>
<evidence type="ECO:0000256" key="2">
    <source>
        <dbReference type="ARBA" id="ARBA00023125"/>
    </source>
</evidence>